<keyword evidence="2" id="KW-1185">Reference proteome</keyword>
<proteinExistence type="predicted"/>
<reference evidence="1" key="2">
    <citation type="submission" date="2017-10" db="EMBL/GenBank/DDBJ databases">
        <title>Ladona fulva Genome sequencing and assembly.</title>
        <authorList>
            <person name="Murali S."/>
            <person name="Richards S."/>
            <person name="Bandaranaike D."/>
            <person name="Bellair M."/>
            <person name="Blankenburg K."/>
            <person name="Chao H."/>
            <person name="Dinh H."/>
            <person name="Doddapaneni H."/>
            <person name="Dugan-Rocha S."/>
            <person name="Elkadiri S."/>
            <person name="Gnanaolivu R."/>
            <person name="Hernandez B."/>
            <person name="Skinner E."/>
            <person name="Javaid M."/>
            <person name="Lee S."/>
            <person name="Li M."/>
            <person name="Ming W."/>
            <person name="Munidasa M."/>
            <person name="Muniz J."/>
            <person name="Nguyen L."/>
            <person name="Hughes D."/>
            <person name="Osuji N."/>
            <person name="Pu L.-L."/>
            <person name="Puazo M."/>
            <person name="Qu C."/>
            <person name="Quiroz J."/>
            <person name="Raj R."/>
            <person name="Weissenberger G."/>
            <person name="Xin Y."/>
            <person name="Zou X."/>
            <person name="Han Y."/>
            <person name="Worley K."/>
            <person name="Muzny D."/>
            <person name="Gibbs R."/>
        </authorList>
    </citation>
    <scope>NUCLEOTIDE SEQUENCE</scope>
    <source>
        <strain evidence="1">Sampled in the wild</strain>
    </source>
</reference>
<name>A0A8K0K7E7_LADFU</name>
<organism evidence="1 2">
    <name type="scientific">Ladona fulva</name>
    <name type="common">Scarce chaser dragonfly</name>
    <name type="synonym">Libellula fulva</name>
    <dbReference type="NCBI Taxonomy" id="123851"/>
    <lineage>
        <taxon>Eukaryota</taxon>
        <taxon>Metazoa</taxon>
        <taxon>Ecdysozoa</taxon>
        <taxon>Arthropoda</taxon>
        <taxon>Hexapoda</taxon>
        <taxon>Insecta</taxon>
        <taxon>Pterygota</taxon>
        <taxon>Palaeoptera</taxon>
        <taxon>Odonata</taxon>
        <taxon>Epiprocta</taxon>
        <taxon>Anisoptera</taxon>
        <taxon>Libelluloidea</taxon>
        <taxon>Libellulidae</taxon>
        <taxon>Ladona</taxon>
    </lineage>
</organism>
<comment type="caution">
    <text evidence="1">The sequence shown here is derived from an EMBL/GenBank/DDBJ whole genome shotgun (WGS) entry which is preliminary data.</text>
</comment>
<dbReference type="AlphaFoldDB" id="A0A8K0K7E7"/>
<evidence type="ECO:0000313" key="1">
    <source>
        <dbReference type="EMBL" id="KAG8229771.1"/>
    </source>
</evidence>
<reference evidence="1" key="1">
    <citation type="submission" date="2013-04" db="EMBL/GenBank/DDBJ databases">
        <authorList>
            <person name="Qu J."/>
            <person name="Murali S.C."/>
            <person name="Bandaranaike D."/>
            <person name="Bellair M."/>
            <person name="Blankenburg K."/>
            <person name="Chao H."/>
            <person name="Dinh H."/>
            <person name="Doddapaneni H."/>
            <person name="Downs B."/>
            <person name="Dugan-Rocha S."/>
            <person name="Elkadiri S."/>
            <person name="Gnanaolivu R.D."/>
            <person name="Hernandez B."/>
            <person name="Javaid M."/>
            <person name="Jayaseelan J.C."/>
            <person name="Lee S."/>
            <person name="Li M."/>
            <person name="Ming W."/>
            <person name="Munidasa M."/>
            <person name="Muniz J."/>
            <person name="Nguyen L."/>
            <person name="Ongeri F."/>
            <person name="Osuji N."/>
            <person name="Pu L.-L."/>
            <person name="Puazo M."/>
            <person name="Qu C."/>
            <person name="Quiroz J."/>
            <person name="Raj R."/>
            <person name="Weissenberger G."/>
            <person name="Xin Y."/>
            <person name="Zou X."/>
            <person name="Han Y."/>
            <person name="Richards S."/>
            <person name="Worley K."/>
            <person name="Muzny D."/>
            <person name="Gibbs R."/>
        </authorList>
    </citation>
    <scope>NUCLEOTIDE SEQUENCE</scope>
    <source>
        <strain evidence="1">Sampled in the wild</strain>
    </source>
</reference>
<dbReference type="Proteomes" id="UP000792457">
    <property type="component" value="Unassembled WGS sequence"/>
</dbReference>
<evidence type="ECO:0000313" key="2">
    <source>
        <dbReference type="Proteomes" id="UP000792457"/>
    </source>
</evidence>
<dbReference type="EMBL" id="KZ308446">
    <property type="protein sequence ID" value="KAG8229771.1"/>
    <property type="molecule type" value="Genomic_DNA"/>
</dbReference>
<protein>
    <submittedName>
        <fullName evidence="1">Uncharacterized protein</fullName>
    </submittedName>
</protein>
<gene>
    <name evidence="1" type="ORF">J437_LFUL005852</name>
</gene>
<accession>A0A8K0K7E7</accession>
<sequence>MDSGTTSSILKQDSRTCLNWKLFSDHIINKIHYYPLLEIPTTNDLNDTQIDLLNYLFNTTISKASYQAPVRPGYHIPLPSFLTSFITSRNRLRRKMIYSKNPVDKIAYKNLDKFIKTQIRLACNEHWTKLVNTLSFEDNSLWRITKSLNNPANFNQPFLINNELQFDTAIKVESAAQQLSSSMQNLATNPSTDPVANATSLMLSNFTPIDDFIQTTAAEIIDILLNLNGYGPQLPPARQLLVAPPEHQCLHGHLGDVGFLAEWMQWFSDILPNLLLYSPSSLLGGFYLLCCPG</sequence>
<dbReference type="OrthoDB" id="412981at2759"/>